<evidence type="ECO:0000313" key="4">
    <source>
        <dbReference type="Proteomes" id="UP001597110"/>
    </source>
</evidence>
<dbReference type="EMBL" id="JBHTIF010000004">
    <property type="protein sequence ID" value="MFD0727216.1"/>
    <property type="molecule type" value="Genomic_DNA"/>
</dbReference>
<dbReference type="InterPro" id="IPR036709">
    <property type="entry name" value="Autotransporte_beta_dom_sf"/>
</dbReference>
<proteinExistence type="predicted"/>
<feature type="domain" description="Autotransporter" evidence="2">
    <location>
        <begin position="433"/>
        <end position="698"/>
    </location>
</feature>
<evidence type="ECO:0000313" key="3">
    <source>
        <dbReference type="EMBL" id="MFD0727216.1"/>
    </source>
</evidence>
<comment type="caution">
    <text evidence="3">The sequence shown here is derived from an EMBL/GenBank/DDBJ whole genome shotgun (WGS) entry which is preliminary data.</text>
</comment>
<dbReference type="SMART" id="SM00869">
    <property type="entry name" value="Autotransporter"/>
    <property type="match status" value="1"/>
</dbReference>
<dbReference type="RefSeq" id="WP_386825734.1">
    <property type="nucleotide sequence ID" value="NZ_JBHTIF010000004.1"/>
</dbReference>
<dbReference type="SUPFAM" id="SSF103515">
    <property type="entry name" value="Autotransporter"/>
    <property type="match status" value="1"/>
</dbReference>
<keyword evidence="4" id="KW-1185">Reference proteome</keyword>
<name>A0ABW2YGR5_9GAMM</name>
<feature type="signal peptide" evidence="1">
    <location>
        <begin position="1"/>
        <end position="28"/>
    </location>
</feature>
<dbReference type="Gene3D" id="2.40.128.130">
    <property type="entry name" value="Autotransporter beta-domain"/>
    <property type="match status" value="1"/>
</dbReference>
<sequence>MRQSGHSIAFRRISAALALALSCGYATAADISVYRLTNFAPTALSADGRRIIGRYLVNNSGSVWYPSRYAAAFLDEYGVLHMLPGTDDPSVSLISGSTFSASGISADGSAIVGTKREILRYPYENRRAYLWTASNGFLLFDPAATYQSSEGYGISGDGSTVVGASRNSYLSGPPGPVRYTATVWRTGHLPLDLGRLDPSHVHSYAVAASYDGSIVAGRSCNSNDISCQAFRWNSSTGMHSLGTLDGEINSYATDISADGRSIVGRVGRQGFIWRQETGMVGLGALPGLTVSFANAISANGRVVVGSSGFLWAGSAETQGERAYRWTEASGMQPVDTWLNENGVTLPANHLLLRANDTNHDGSILIGRGLDSVSRAYFDWIARVGNGSTGIITDTVGFRQSLWETSGLMANFSSRLPEYVTSGIRSRTGLDRGASSGTGCAWASASLDFSQDAANRGQAVDAGFCRDFGEWRMHASLGHVSMSAKPSDSVEGRGYANHFAIEATRRFGNGWEFDLLAAAGRYRMQHDRSYMNGSERETSSGDANGRYAVYRARVVARDMWKPGETSISPQFSMTHSRSILDASTETGGPFASSYTGAEWNSTNASLGATFARDAGDRATLTSTVEFTHRIREPDATIIANPGVPLGIELDADDFDRNWLRASVQIDYAMSQRSNLRLGLHGSSMDRASFGIDAAYALKF</sequence>
<evidence type="ECO:0000256" key="1">
    <source>
        <dbReference type="SAM" id="SignalP"/>
    </source>
</evidence>
<organism evidence="3 4">
    <name type="scientific">Lysobacter brunescens</name>
    <dbReference type="NCBI Taxonomy" id="262323"/>
    <lineage>
        <taxon>Bacteria</taxon>
        <taxon>Pseudomonadati</taxon>
        <taxon>Pseudomonadota</taxon>
        <taxon>Gammaproteobacteria</taxon>
        <taxon>Lysobacterales</taxon>
        <taxon>Lysobacteraceae</taxon>
        <taxon>Lysobacter</taxon>
    </lineage>
</organism>
<gene>
    <name evidence="3" type="ORF">ACFQ0E_16600</name>
</gene>
<dbReference type="PROSITE" id="PS51208">
    <property type="entry name" value="AUTOTRANSPORTER"/>
    <property type="match status" value="1"/>
</dbReference>
<dbReference type="Proteomes" id="UP001597110">
    <property type="component" value="Unassembled WGS sequence"/>
</dbReference>
<reference evidence="4" key="1">
    <citation type="journal article" date="2019" name="Int. J. Syst. Evol. Microbiol.">
        <title>The Global Catalogue of Microorganisms (GCM) 10K type strain sequencing project: providing services to taxonomists for standard genome sequencing and annotation.</title>
        <authorList>
            <consortium name="The Broad Institute Genomics Platform"/>
            <consortium name="The Broad Institute Genome Sequencing Center for Infectious Disease"/>
            <person name="Wu L."/>
            <person name="Ma J."/>
        </authorList>
    </citation>
    <scope>NUCLEOTIDE SEQUENCE [LARGE SCALE GENOMIC DNA]</scope>
    <source>
        <strain evidence="4">CCUG 55585</strain>
    </source>
</reference>
<dbReference type="InterPro" id="IPR005546">
    <property type="entry name" value="Autotransporte_beta"/>
</dbReference>
<protein>
    <submittedName>
        <fullName evidence="3">Autotransporter domain-containing protein</fullName>
    </submittedName>
</protein>
<dbReference type="Pfam" id="PF03797">
    <property type="entry name" value="Autotransporter"/>
    <property type="match status" value="1"/>
</dbReference>
<keyword evidence="1" id="KW-0732">Signal</keyword>
<evidence type="ECO:0000259" key="2">
    <source>
        <dbReference type="PROSITE" id="PS51208"/>
    </source>
</evidence>
<dbReference type="PROSITE" id="PS51257">
    <property type="entry name" value="PROKAR_LIPOPROTEIN"/>
    <property type="match status" value="1"/>
</dbReference>
<accession>A0ABW2YGR5</accession>
<feature type="chain" id="PRO_5047304895" evidence="1">
    <location>
        <begin position="29"/>
        <end position="698"/>
    </location>
</feature>